<evidence type="ECO:0000313" key="2">
    <source>
        <dbReference type="EMBL" id="MYL63131.1"/>
    </source>
</evidence>
<name>A0A845EX51_9BACL</name>
<organism evidence="2 3">
    <name type="scientific">Guptibacillus hwajinpoensis</name>
    <dbReference type="NCBI Taxonomy" id="208199"/>
    <lineage>
        <taxon>Bacteria</taxon>
        <taxon>Bacillati</taxon>
        <taxon>Bacillota</taxon>
        <taxon>Bacilli</taxon>
        <taxon>Bacillales</taxon>
        <taxon>Guptibacillaceae</taxon>
        <taxon>Guptibacillus</taxon>
    </lineage>
</organism>
<evidence type="ECO:0000256" key="1">
    <source>
        <dbReference type="SAM" id="Phobius"/>
    </source>
</evidence>
<dbReference type="AlphaFoldDB" id="A0A845EX51"/>
<reference evidence="2 3" key="1">
    <citation type="submission" date="2019-11" db="EMBL/GenBank/DDBJ databases">
        <title>Genome sequences of 17 halophilic strains isolated from different environments.</title>
        <authorList>
            <person name="Furrow R.E."/>
        </authorList>
    </citation>
    <scope>NUCLEOTIDE SEQUENCE [LARGE SCALE GENOMIC DNA]</scope>
    <source>
        <strain evidence="2 3">22506_14_FS</strain>
    </source>
</reference>
<keyword evidence="1" id="KW-1133">Transmembrane helix</keyword>
<sequence length="65" mass="7803">MSSNDLVKYMTQQVVSYIDQPKEERQQQRAVRKAKKQPFLFRWFGIIPMSVSMFMKKKKRESSDS</sequence>
<keyword evidence="1" id="KW-0812">Transmembrane</keyword>
<comment type="caution">
    <text evidence="2">The sequence shown here is derived from an EMBL/GenBank/DDBJ whole genome shotgun (WGS) entry which is preliminary data.</text>
</comment>
<evidence type="ECO:0000313" key="3">
    <source>
        <dbReference type="Proteomes" id="UP000447833"/>
    </source>
</evidence>
<accession>A0A845EX51</accession>
<protein>
    <submittedName>
        <fullName evidence="2">YqzE family protein</fullName>
    </submittedName>
</protein>
<dbReference type="Pfam" id="PF14038">
    <property type="entry name" value="YqzE"/>
    <property type="match status" value="1"/>
</dbReference>
<feature type="transmembrane region" description="Helical" evidence="1">
    <location>
        <begin position="39"/>
        <end position="55"/>
    </location>
</feature>
<dbReference type="Proteomes" id="UP000447833">
    <property type="component" value="Unassembled WGS sequence"/>
</dbReference>
<dbReference type="EMBL" id="WMEY01000002">
    <property type="protein sequence ID" value="MYL63131.1"/>
    <property type="molecule type" value="Genomic_DNA"/>
</dbReference>
<gene>
    <name evidence="2" type="ORF">GLW07_07160</name>
</gene>
<keyword evidence="1" id="KW-0472">Membrane</keyword>
<proteinExistence type="predicted"/>
<dbReference type="InterPro" id="IPR025622">
    <property type="entry name" value="YqzE"/>
</dbReference>
<dbReference type="RefSeq" id="WP_098444194.1">
    <property type="nucleotide sequence ID" value="NZ_WMEY01000002.1"/>
</dbReference>